<dbReference type="PANTHER" id="PTHR43567">
    <property type="entry name" value="FLAVOREDOXIN-RELATED-RELATED"/>
    <property type="match status" value="1"/>
</dbReference>
<organism evidence="3 4">
    <name type="scientific">Candidatus Lachnoclostridium pullistercoris</name>
    <dbReference type="NCBI Taxonomy" id="2838632"/>
    <lineage>
        <taxon>Bacteria</taxon>
        <taxon>Bacillati</taxon>
        <taxon>Bacillota</taxon>
        <taxon>Clostridia</taxon>
        <taxon>Lachnospirales</taxon>
        <taxon>Lachnospiraceae</taxon>
    </lineage>
</organism>
<reference evidence="3" key="2">
    <citation type="submission" date="2021-04" db="EMBL/GenBank/DDBJ databases">
        <authorList>
            <person name="Gilroy R."/>
        </authorList>
    </citation>
    <scope>NUCLEOTIDE SEQUENCE</scope>
    <source>
        <strain evidence="3">CHK183-5548</strain>
    </source>
</reference>
<comment type="similarity">
    <text evidence="1">Belongs to the flavoredoxin family.</text>
</comment>
<name>A0A9D2PEX7_9FIRM</name>
<sequence>MSFKEVKPEELNLNPFTAIGKEWMLITAGPADRCNTMTASWGAMGIMWGKPSVTAYIRQSRYTKEFVDREDLFTISIFDEAFRPALNLCGTVSGRDRDKIREAGLTPFDAGGAAAFEEAKLIFVCRKQYHSFLSPDGFDVKENDSRWYSDRDYHTMYIGAIEKVLVKE</sequence>
<dbReference type="EMBL" id="DWWL01000049">
    <property type="protein sequence ID" value="HJC47964.1"/>
    <property type="molecule type" value="Genomic_DNA"/>
</dbReference>
<evidence type="ECO:0000313" key="4">
    <source>
        <dbReference type="Proteomes" id="UP000823883"/>
    </source>
</evidence>
<protein>
    <submittedName>
        <fullName evidence="3">Flavin reductase</fullName>
    </submittedName>
</protein>
<evidence type="ECO:0000256" key="1">
    <source>
        <dbReference type="ARBA" id="ARBA00038054"/>
    </source>
</evidence>
<dbReference type="SUPFAM" id="SSF50475">
    <property type="entry name" value="FMN-binding split barrel"/>
    <property type="match status" value="1"/>
</dbReference>
<dbReference type="InterPro" id="IPR012349">
    <property type="entry name" value="Split_barrel_FMN-bd"/>
</dbReference>
<dbReference type="Pfam" id="PF01613">
    <property type="entry name" value="Flavin_Reduct"/>
    <property type="match status" value="1"/>
</dbReference>
<reference evidence="3" key="1">
    <citation type="journal article" date="2021" name="PeerJ">
        <title>Extensive microbial diversity within the chicken gut microbiome revealed by metagenomics and culture.</title>
        <authorList>
            <person name="Gilroy R."/>
            <person name="Ravi A."/>
            <person name="Getino M."/>
            <person name="Pursley I."/>
            <person name="Horton D.L."/>
            <person name="Alikhan N.F."/>
            <person name="Baker D."/>
            <person name="Gharbi K."/>
            <person name="Hall N."/>
            <person name="Watson M."/>
            <person name="Adriaenssens E.M."/>
            <person name="Foster-Nyarko E."/>
            <person name="Jarju S."/>
            <person name="Secka A."/>
            <person name="Antonio M."/>
            <person name="Oren A."/>
            <person name="Chaudhuri R.R."/>
            <person name="La Ragione R."/>
            <person name="Hildebrand F."/>
            <person name="Pallen M.J."/>
        </authorList>
    </citation>
    <scope>NUCLEOTIDE SEQUENCE</scope>
    <source>
        <strain evidence="3">CHK183-5548</strain>
    </source>
</reference>
<evidence type="ECO:0000259" key="2">
    <source>
        <dbReference type="Pfam" id="PF01613"/>
    </source>
</evidence>
<dbReference type="AlphaFoldDB" id="A0A9D2PEX7"/>
<dbReference type="InterPro" id="IPR002563">
    <property type="entry name" value="Flavin_Rdtase-like_dom"/>
</dbReference>
<dbReference type="Gene3D" id="2.30.110.10">
    <property type="entry name" value="Electron Transport, Fmn-binding Protein, Chain A"/>
    <property type="match status" value="1"/>
</dbReference>
<evidence type="ECO:0000313" key="3">
    <source>
        <dbReference type="EMBL" id="HJC47964.1"/>
    </source>
</evidence>
<feature type="domain" description="Flavin reductase like" evidence="2">
    <location>
        <begin position="23"/>
        <end position="167"/>
    </location>
</feature>
<comment type="caution">
    <text evidence="3">The sequence shown here is derived from an EMBL/GenBank/DDBJ whole genome shotgun (WGS) entry which is preliminary data.</text>
</comment>
<dbReference type="Proteomes" id="UP000823883">
    <property type="component" value="Unassembled WGS sequence"/>
</dbReference>
<dbReference type="GO" id="GO:0016646">
    <property type="term" value="F:oxidoreductase activity, acting on the CH-NH group of donors, NAD or NADP as acceptor"/>
    <property type="evidence" value="ECO:0007669"/>
    <property type="project" value="UniProtKB-ARBA"/>
</dbReference>
<dbReference type="PANTHER" id="PTHR43567:SF5">
    <property type="entry name" value="HYPOTHETICAL CYTOSOLIC PROTEIN"/>
    <property type="match status" value="1"/>
</dbReference>
<accession>A0A9D2PEX7</accession>
<proteinExistence type="inferred from homology"/>
<gene>
    <name evidence="3" type="ORF">IAA04_07925</name>
</gene>
<dbReference type="GO" id="GO:0010181">
    <property type="term" value="F:FMN binding"/>
    <property type="evidence" value="ECO:0007669"/>
    <property type="project" value="InterPro"/>
</dbReference>
<dbReference type="InterPro" id="IPR052174">
    <property type="entry name" value="Flavoredoxin"/>
</dbReference>